<name>A0ABW4L9F3_9MICO</name>
<dbReference type="Proteomes" id="UP001597277">
    <property type="component" value="Unassembled WGS sequence"/>
</dbReference>
<accession>A0ABW4L9F3</accession>
<dbReference type="InterPro" id="IPR024462">
    <property type="entry name" value="GH116_N"/>
</dbReference>
<dbReference type="InterPro" id="IPR052566">
    <property type="entry name" value="Non-lysos_glucosylceramidase"/>
</dbReference>
<proteinExistence type="predicted"/>
<evidence type="ECO:0000259" key="1">
    <source>
        <dbReference type="Pfam" id="PF04685"/>
    </source>
</evidence>
<feature type="domain" description="Glycosyl-hydrolase family 116 N-terminal" evidence="2">
    <location>
        <begin position="42"/>
        <end position="352"/>
    </location>
</feature>
<evidence type="ECO:0000259" key="2">
    <source>
        <dbReference type="Pfam" id="PF12215"/>
    </source>
</evidence>
<dbReference type="Pfam" id="PF12215">
    <property type="entry name" value="Glyco_hydr_116N"/>
    <property type="match status" value="1"/>
</dbReference>
<feature type="domain" description="Glycosyl-hydrolase family 116 catalytic region" evidence="1">
    <location>
        <begin position="413"/>
        <end position="766"/>
    </location>
</feature>
<dbReference type="PANTHER" id="PTHR12654:SF0">
    <property type="entry name" value="NON-LYSOSOMAL GLUCOSYLCERAMIDASE"/>
    <property type="match status" value="1"/>
</dbReference>
<keyword evidence="4" id="KW-1185">Reference proteome</keyword>
<dbReference type="GO" id="GO:0016787">
    <property type="term" value="F:hydrolase activity"/>
    <property type="evidence" value="ECO:0007669"/>
    <property type="project" value="UniProtKB-KW"/>
</dbReference>
<gene>
    <name evidence="3" type="ORF">ACFSE6_12430</name>
</gene>
<evidence type="ECO:0000313" key="4">
    <source>
        <dbReference type="Proteomes" id="UP001597277"/>
    </source>
</evidence>
<dbReference type="RefSeq" id="WP_388007344.1">
    <property type="nucleotide sequence ID" value="NZ_JBHUEE010000006.1"/>
</dbReference>
<dbReference type="InterPro" id="IPR006775">
    <property type="entry name" value="GH116_catalytic"/>
</dbReference>
<dbReference type="PANTHER" id="PTHR12654">
    <property type="entry name" value="BILE ACID BETA-GLUCOSIDASE-RELATED"/>
    <property type="match status" value="1"/>
</dbReference>
<sequence length="782" mass="85980">MPETSMTRWERARTAFATCGAPEAAFTAKPRSHDDGPGHGLFLGPIGGPAFSRDLTGRFSRWHLHPGTHLVQDVEPAFLAVHYELGGRHHFRTLRAQAGVRHEVAALFPLSLERLTAPDMPFTVTLTAFSPVLPDEEELAGLPVVVFDVEVHAVPGERLPRVDVALFWPNLAGWCPSWVTTDERGDRAWPGHHHAGNRNGPATVPDAGTAVRQTREVLPGRLAPETCVSVSGEAEEFSRQVEFKTDQNATGVPDHEQAFTLGAVRHAFATTGRLGVTPDGSWPAHWHEPIGSAVAAHLAPGRTSAQVRFAVSMDWPEVTFGSGRTWRRRYAATTRPDATELAGRAHSEADAWLARIDAWHETTSARLTRAGWSREVAGCVINELGLVTSLGTAWIDGANPAPDGLLTDSEHLGLLEGLDEGYYYYDTTDLWHYAFPALSLTWPRLADLVFGDLEEALIGADQRERPVYRVAEHRRMLRAGHLPHDLGSAPEDPFVRLNGYVMRDDPNTWRDATPAHVLARLAHARLTDRELPGESWRRLREALERLDAAVPRHDEFGDTTWDNLALRGHSTYTAALHTGMWAAAAREAERRAEDPGLFLARRDAAAEVLGRLWNGEFFRAASEGKYVDAVMPDSVWGLYYADVCGASTGVALERIQGHLDAAYEICHLGYDGGRVGPLLIGERELRRYDRDGGEELQVNEVLIGSGWMFAAMLRHYGLPAQADHVAGGLREVLYGGSGLQFRTPAAVDRDGHFRAPLNMRPLAAWWLAARTAATTDGTGQQV</sequence>
<reference evidence="4" key="1">
    <citation type="journal article" date="2019" name="Int. J. Syst. Evol. Microbiol.">
        <title>The Global Catalogue of Microorganisms (GCM) 10K type strain sequencing project: providing services to taxonomists for standard genome sequencing and annotation.</title>
        <authorList>
            <consortium name="The Broad Institute Genomics Platform"/>
            <consortium name="The Broad Institute Genome Sequencing Center for Infectious Disease"/>
            <person name="Wu L."/>
            <person name="Ma J."/>
        </authorList>
    </citation>
    <scope>NUCLEOTIDE SEQUENCE [LARGE SCALE GENOMIC DNA]</scope>
    <source>
        <strain evidence="4">JCM 17130</strain>
    </source>
</reference>
<comment type="caution">
    <text evidence="3">The sequence shown here is derived from an EMBL/GenBank/DDBJ whole genome shotgun (WGS) entry which is preliminary data.</text>
</comment>
<evidence type="ECO:0000313" key="3">
    <source>
        <dbReference type="EMBL" id="MFD1718646.1"/>
    </source>
</evidence>
<dbReference type="EMBL" id="JBHUEE010000006">
    <property type="protein sequence ID" value="MFD1718646.1"/>
    <property type="molecule type" value="Genomic_DNA"/>
</dbReference>
<organism evidence="3 4">
    <name type="scientific">Georgenia deserti</name>
    <dbReference type="NCBI Taxonomy" id="2093781"/>
    <lineage>
        <taxon>Bacteria</taxon>
        <taxon>Bacillati</taxon>
        <taxon>Actinomycetota</taxon>
        <taxon>Actinomycetes</taxon>
        <taxon>Micrococcales</taxon>
        <taxon>Bogoriellaceae</taxon>
        <taxon>Georgenia</taxon>
    </lineage>
</organism>
<protein>
    <submittedName>
        <fullName evidence="3">GH116 family glycosyl hydrolase</fullName>
    </submittedName>
</protein>
<dbReference type="Pfam" id="PF04685">
    <property type="entry name" value="DUF608"/>
    <property type="match status" value="1"/>
</dbReference>
<keyword evidence="3" id="KW-0378">Hydrolase</keyword>